<organism evidence="1 2">
    <name type="scientific">Brevundimonas halotolerans</name>
    <dbReference type="NCBI Taxonomy" id="69670"/>
    <lineage>
        <taxon>Bacteria</taxon>
        <taxon>Pseudomonadati</taxon>
        <taxon>Pseudomonadota</taxon>
        <taxon>Alphaproteobacteria</taxon>
        <taxon>Caulobacterales</taxon>
        <taxon>Caulobacteraceae</taxon>
        <taxon>Brevundimonas</taxon>
    </lineage>
</organism>
<evidence type="ECO:0000313" key="2">
    <source>
        <dbReference type="Proteomes" id="UP000548978"/>
    </source>
</evidence>
<dbReference type="AlphaFoldDB" id="A0A7W9A298"/>
<dbReference type="RefSeq" id="WP_164461923.1">
    <property type="nucleotide sequence ID" value="NZ_JACIJB010000001.1"/>
</dbReference>
<accession>A0A7W9A298</accession>
<reference evidence="1 2" key="1">
    <citation type="submission" date="2020-08" db="EMBL/GenBank/DDBJ databases">
        <title>Genomic Encyclopedia of Type Strains, Phase IV (KMG-IV): sequencing the most valuable type-strain genomes for metagenomic binning, comparative biology and taxonomic classification.</title>
        <authorList>
            <person name="Goeker M."/>
        </authorList>
    </citation>
    <scope>NUCLEOTIDE SEQUENCE [LARGE SCALE GENOMIC DNA]</scope>
    <source>
        <strain evidence="1 2">DSM 24448</strain>
    </source>
</reference>
<gene>
    <name evidence="1" type="ORF">FHS65_000596</name>
</gene>
<dbReference type="EMBL" id="JACIJB010000001">
    <property type="protein sequence ID" value="MBB5659878.1"/>
    <property type="molecule type" value="Genomic_DNA"/>
</dbReference>
<evidence type="ECO:0000313" key="1">
    <source>
        <dbReference type="EMBL" id="MBB5659878.1"/>
    </source>
</evidence>
<dbReference type="Proteomes" id="UP000548978">
    <property type="component" value="Unassembled WGS sequence"/>
</dbReference>
<comment type="caution">
    <text evidence="1">The sequence shown here is derived from an EMBL/GenBank/DDBJ whole genome shotgun (WGS) entry which is preliminary data.</text>
</comment>
<proteinExistence type="predicted"/>
<protein>
    <submittedName>
        <fullName evidence="1">Uncharacterized protein</fullName>
    </submittedName>
</protein>
<sequence>MTRRVNTRAPQDRGLPLLDAEMWEAPAHLTLEDCLDEIAGELGGPERREREDEL</sequence>
<keyword evidence="2" id="KW-1185">Reference proteome</keyword>
<name>A0A7W9A298_9CAUL</name>